<evidence type="ECO:0000313" key="1">
    <source>
        <dbReference type="EMBL" id="PMD24609.1"/>
    </source>
</evidence>
<organism evidence="1 2">
    <name type="scientific">Hyaloscypha hepaticicola</name>
    <dbReference type="NCBI Taxonomy" id="2082293"/>
    <lineage>
        <taxon>Eukaryota</taxon>
        <taxon>Fungi</taxon>
        <taxon>Dikarya</taxon>
        <taxon>Ascomycota</taxon>
        <taxon>Pezizomycotina</taxon>
        <taxon>Leotiomycetes</taxon>
        <taxon>Helotiales</taxon>
        <taxon>Hyaloscyphaceae</taxon>
        <taxon>Hyaloscypha</taxon>
    </lineage>
</organism>
<dbReference type="Proteomes" id="UP000235672">
    <property type="component" value="Unassembled WGS sequence"/>
</dbReference>
<dbReference type="EMBL" id="KZ613472">
    <property type="protein sequence ID" value="PMD24609.1"/>
    <property type="molecule type" value="Genomic_DNA"/>
</dbReference>
<dbReference type="AlphaFoldDB" id="A0A2J6QEB5"/>
<protein>
    <submittedName>
        <fullName evidence="1">Uncharacterized protein</fullName>
    </submittedName>
</protein>
<reference evidence="1 2" key="1">
    <citation type="submission" date="2016-05" db="EMBL/GenBank/DDBJ databases">
        <title>A degradative enzymes factory behind the ericoid mycorrhizal symbiosis.</title>
        <authorList>
            <consortium name="DOE Joint Genome Institute"/>
            <person name="Martino E."/>
            <person name="Morin E."/>
            <person name="Grelet G."/>
            <person name="Kuo A."/>
            <person name="Kohler A."/>
            <person name="Daghino S."/>
            <person name="Barry K."/>
            <person name="Choi C."/>
            <person name="Cichocki N."/>
            <person name="Clum A."/>
            <person name="Copeland A."/>
            <person name="Hainaut M."/>
            <person name="Haridas S."/>
            <person name="Labutti K."/>
            <person name="Lindquist E."/>
            <person name="Lipzen A."/>
            <person name="Khouja H.-R."/>
            <person name="Murat C."/>
            <person name="Ohm R."/>
            <person name="Olson A."/>
            <person name="Spatafora J."/>
            <person name="Veneault-Fourrey C."/>
            <person name="Henrissat B."/>
            <person name="Grigoriev I."/>
            <person name="Martin F."/>
            <person name="Perotto S."/>
        </authorList>
    </citation>
    <scope>NUCLEOTIDE SEQUENCE [LARGE SCALE GENOMIC DNA]</scope>
    <source>
        <strain evidence="1 2">UAMH 7357</strain>
    </source>
</reference>
<keyword evidence="2" id="KW-1185">Reference proteome</keyword>
<gene>
    <name evidence="1" type="ORF">NA56DRAFT_745997</name>
</gene>
<accession>A0A2J6QEB5</accession>
<sequence length="127" mass="13903">MFPEAVRPDNLQANLLPDSRRVRPPRADKIFRSSLWPTANGLRLKVDVSTFWSGIPISTLAGVLDGVEFIPALKDSWGKGQIRPALRGLSTGISACAWVFAWVSRISSVQDEQIAAKLESASWSLPS</sequence>
<name>A0A2J6QEB5_9HELO</name>
<proteinExistence type="predicted"/>
<evidence type="ECO:0000313" key="2">
    <source>
        <dbReference type="Proteomes" id="UP000235672"/>
    </source>
</evidence>